<dbReference type="RefSeq" id="XP_018559392.1">
    <property type="nucleotide sequence ID" value="XM_018703876.2"/>
</dbReference>
<dbReference type="AlphaFoldDB" id="A0AAJ7VL18"/>
<evidence type="ECO:0000313" key="4">
    <source>
        <dbReference type="Proteomes" id="UP000694890"/>
    </source>
</evidence>
<evidence type="ECO:0000259" key="3">
    <source>
        <dbReference type="PROSITE" id="PS00652"/>
    </source>
</evidence>
<dbReference type="KEGG" id="lcf:108902130"/>
<keyword evidence="5" id="KW-0675">Receptor</keyword>
<name>A0AAJ7VL18_LATCA</name>
<dbReference type="GO" id="GO:0002244">
    <property type="term" value="P:hematopoietic progenitor cell differentiation"/>
    <property type="evidence" value="ECO:0007669"/>
    <property type="project" value="TreeGrafter"/>
</dbReference>
<dbReference type="PANTHER" id="PTHR15511:SF2">
    <property type="entry name" value="TUMOR NECROSIS FACTOR RECEPTOR SUPERFAMILY MEMBER 13B"/>
    <property type="match status" value="1"/>
</dbReference>
<feature type="region of interest" description="Disordered" evidence="1">
    <location>
        <begin position="168"/>
        <end position="225"/>
    </location>
</feature>
<reference evidence="5" key="1">
    <citation type="submission" date="2025-08" db="UniProtKB">
        <authorList>
            <consortium name="RefSeq"/>
        </authorList>
    </citation>
    <scope>IDENTIFICATION</scope>
    <source>
        <tissue evidence="5">Brain</tissue>
    </source>
</reference>
<proteinExistence type="predicted"/>
<evidence type="ECO:0000256" key="1">
    <source>
        <dbReference type="SAM" id="MobiDB-lite"/>
    </source>
</evidence>
<sequence>MGGRCHEGWYWDALVKRCITCQQQCESPPIHARCTSYCESAQCKKLPGRHYDGLLKTCIICAEVCGRHPAECSQHCQNTPLPVTTKKLLTTPPHVTTKKFLCTPPPVTTKKLLTEVISQMPNPRGLPVPTLALEDPTVLLYSLLALCMVLLFSSLSLTLAVFLRGSRAKTSKPGPKEASQNQERLVQPGKEVRLPVGHLGQTSKDFVTSPSCPTDREPSEDTSPTETCVCVHCFPDLKALGQGNDRPPRAPFSFYQQAVLPTAQIQKGGPLWTEESHHISALGVQEEAAVR</sequence>
<dbReference type="GO" id="GO:0005886">
    <property type="term" value="C:plasma membrane"/>
    <property type="evidence" value="ECO:0007669"/>
    <property type="project" value="InterPro"/>
</dbReference>
<feature type="compositionally biased region" description="Polar residues" evidence="1">
    <location>
        <begin position="200"/>
        <end position="212"/>
    </location>
</feature>
<dbReference type="Proteomes" id="UP000694890">
    <property type="component" value="Linkage group LG23"/>
</dbReference>
<dbReference type="Pfam" id="PF09305">
    <property type="entry name" value="TACI-CRD2"/>
    <property type="match status" value="1"/>
</dbReference>
<keyword evidence="2" id="KW-1133">Transmembrane helix</keyword>
<feature type="transmembrane region" description="Helical" evidence="2">
    <location>
        <begin position="138"/>
        <end position="163"/>
    </location>
</feature>
<dbReference type="InterPro" id="IPR022317">
    <property type="entry name" value="TNFR_13B"/>
</dbReference>
<dbReference type="InterPro" id="IPR001368">
    <property type="entry name" value="TNFR/NGFR_Cys_rich_reg"/>
</dbReference>
<feature type="domain" description="TNFR-Cys" evidence="3">
    <location>
        <begin position="5"/>
        <end position="43"/>
    </location>
</feature>
<dbReference type="PANTHER" id="PTHR15511">
    <property type="entry name" value="TUMOR NECROSIS FACTOR RECEPTOR SUPERFAMILY MEMBER 13B"/>
    <property type="match status" value="1"/>
</dbReference>
<gene>
    <name evidence="5" type="primary">LOC108902130</name>
</gene>
<keyword evidence="2" id="KW-0472">Membrane</keyword>
<dbReference type="GO" id="GO:0030889">
    <property type="term" value="P:negative regulation of B cell proliferation"/>
    <property type="evidence" value="ECO:0007669"/>
    <property type="project" value="TreeGrafter"/>
</dbReference>
<dbReference type="Gene3D" id="4.10.1290.10">
    <property type="entry name" value="Tumor necrosis factor receptor superfamily"/>
    <property type="match status" value="2"/>
</dbReference>
<accession>A0AAJ7VL18</accession>
<dbReference type="PROSITE" id="PS00652">
    <property type="entry name" value="TNFR_NGFR_1"/>
    <property type="match status" value="1"/>
</dbReference>
<protein>
    <submittedName>
        <fullName evidence="5">Tumor necrosis factor receptor superfamily member 13B</fullName>
    </submittedName>
</protein>
<evidence type="ECO:0000256" key="2">
    <source>
        <dbReference type="SAM" id="Phobius"/>
    </source>
</evidence>
<keyword evidence="2" id="KW-0812">Transmembrane</keyword>
<dbReference type="GO" id="GO:0001782">
    <property type="term" value="P:B cell homeostasis"/>
    <property type="evidence" value="ECO:0007669"/>
    <property type="project" value="TreeGrafter"/>
</dbReference>
<organism evidence="4 5">
    <name type="scientific">Lates calcarifer</name>
    <name type="common">Barramundi</name>
    <name type="synonym">Holocentrus calcarifer</name>
    <dbReference type="NCBI Taxonomy" id="8187"/>
    <lineage>
        <taxon>Eukaryota</taxon>
        <taxon>Metazoa</taxon>
        <taxon>Chordata</taxon>
        <taxon>Craniata</taxon>
        <taxon>Vertebrata</taxon>
        <taxon>Euteleostomi</taxon>
        <taxon>Actinopterygii</taxon>
        <taxon>Neopterygii</taxon>
        <taxon>Teleostei</taxon>
        <taxon>Neoteleostei</taxon>
        <taxon>Acanthomorphata</taxon>
        <taxon>Carangaria</taxon>
        <taxon>Carangaria incertae sedis</taxon>
        <taxon>Centropomidae</taxon>
        <taxon>Lates</taxon>
    </lineage>
</organism>
<dbReference type="InterPro" id="IPR015384">
    <property type="entry name" value="TACI_Cys-rich-dom"/>
</dbReference>
<dbReference type="SUPFAM" id="SSF57586">
    <property type="entry name" value="TNF receptor-like"/>
    <property type="match status" value="2"/>
</dbReference>
<evidence type="ECO:0000313" key="5">
    <source>
        <dbReference type="RefSeq" id="XP_018559392.1"/>
    </source>
</evidence>
<dbReference type="GeneID" id="108902130"/>